<comment type="caution">
    <text evidence="3">The sequence shown here is derived from an EMBL/GenBank/DDBJ whole genome shotgun (WGS) entry which is preliminary data.</text>
</comment>
<keyword evidence="1" id="KW-0175">Coiled coil</keyword>
<gene>
    <name evidence="3" type="ORF">LWI28_008432</name>
</gene>
<keyword evidence="4" id="KW-1185">Reference proteome</keyword>
<evidence type="ECO:0000313" key="4">
    <source>
        <dbReference type="Proteomes" id="UP001064489"/>
    </source>
</evidence>
<evidence type="ECO:0000256" key="2">
    <source>
        <dbReference type="SAM" id="MobiDB-lite"/>
    </source>
</evidence>
<dbReference type="EMBL" id="JAJSOW010000108">
    <property type="protein sequence ID" value="KAI9153251.1"/>
    <property type="molecule type" value="Genomic_DNA"/>
</dbReference>
<name>A0AAD5I5H3_ACENE</name>
<reference evidence="3" key="2">
    <citation type="submission" date="2023-02" db="EMBL/GenBank/DDBJ databases">
        <authorList>
            <person name="Swenson N.G."/>
            <person name="Wegrzyn J.L."/>
            <person name="Mcevoy S.L."/>
        </authorList>
    </citation>
    <scope>NUCLEOTIDE SEQUENCE</scope>
    <source>
        <strain evidence="3">91603</strain>
        <tissue evidence="3">Leaf</tissue>
    </source>
</reference>
<feature type="coiled-coil region" evidence="1">
    <location>
        <begin position="226"/>
        <end position="267"/>
    </location>
</feature>
<evidence type="ECO:0000256" key="1">
    <source>
        <dbReference type="SAM" id="Coils"/>
    </source>
</evidence>
<reference evidence="3" key="1">
    <citation type="journal article" date="2022" name="Plant J.">
        <title>Strategies of tolerance reflected in two North American maple genomes.</title>
        <authorList>
            <person name="McEvoy S.L."/>
            <person name="Sezen U.U."/>
            <person name="Trouern-Trend A."/>
            <person name="McMahon S.M."/>
            <person name="Schaberg P.G."/>
            <person name="Yang J."/>
            <person name="Wegrzyn J.L."/>
            <person name="Swenson N.G."/>
        </authorList>
    </citation>
    <scope>NUCLEOTIDE SEQUENCE</scope>
    <source>
        <strain evidence="3">91603</strain>
    </source>
</reference>
<proteinExistence type="predicted"/>
<accession>A0AAD5I5H3</accession>
<sequence length="341" mass="37802">MTDPKGQFYLRAKNPLKFIVAGANVKYPHSWCEEWVVVEEKWGSSVDVDGVERPIPIQFSGQEKWGKGKISEESQGILEKILGRHYVNVKYPVSDPFDSGRVDRYLKISLPAPSSPSIMYPAVILPVAPLVSSSPSSVSSTTKVGISLGSSWPTDTPHLTPAMSQTSLPAKLSTPPTARSPLSEMAIGPPGFEVSRDISKAFRFTVAMEKQVNVFKEATISARVELEDTKQELARSKISIEFLNRSVTEAEKERDKALADSARLERALDIETLRLLRREEKRDSLKSEKVLLRDENQLLRGSIGNLEAKIDNAFGDGYFYSSYEVAKAFPPPHFDLMASLG</sequence>
<evidence type="ECO:0000313" key="3">
    <source>
        <dbReference type="EMBL" id="KAI9153251.1"/>
    </source>
</evidence>
<organism evidence="3 4">
    <name type="scientific">Acer negundo</name>
    <name type="common">Box elder</name>
    <dbReference type="NCBI Taxonomy" id="4023"/>
    <lineage>
        <taxon>Eukaryota</taxon>
        <taxon>Viridiplantae</taxon>
        <taxon>Streptophyta</taxon>
        <taxon>Embryophyta</taxon>
        <taxon>Tracheophyta</taxon>
        <taxon>Spermatophyta</taxon>
        <taxon>Magnoliopsida</taxon>
        <taxon>eudicotyledons</taxon>
        <taxon>Gunneridae</taxon>
        <taxon>Pentapetalae</taxon>
        <taxon>rosids</taxon>
        <taxon>malvids</taxon>
        <taxon>Sapindales</taxon>
        <taxon>Sapindaceae</taxon>
        <taxon>Hippocastanoideae</taxon>
        <taxon>Acereae</taxon>
        <taxon>Acer</taxon>
    </lineage>
</organism>
<protein>
    <submittedName>
        <fullName evidence="3">Uncharacterized protein</fullName>
    </submittedName>
</protein>
<dbReference type="Proteomes" id="UP001064489">
    <property type="component" value="Chromosome 11"/>
</dbReference>
<dbReference type="AlphaFoldDB" id="A0AAD5I5H3"/>
<feature type="region of interest" description="Disordered" evidence="2">
    <location>
        <begin position="163"/>
        <end position="186"/>
    </location>
</feature>